<dbReference type="Proteomes" id="UP000310108">
    <property type="component" value="Unassembled WGS sequence"/>
</dbReference>
<dbReference type="EMBL" id="PJEX01000508">
    <property type="protein sequence ID" value="TKW49611.1"/>
    <property type="molecule type" value="Genomic_DNA"/>
</dbReference>
<comment type="caution">
    <text evidence="1">The sequence shown here is derived from an EMBL/GenBank/DDBJ whole genome shotgun (WGS) entry which is preliminary data.</text>
</comment>
<protein>
    <submittedName>
        <fullName evidence="1">Uncharacterized protein</fullName>
    </submittedName>
</protein>
<organism evidence="1 2">
    <name type="scientific">Colletotrichum tanaceti</name>
    <dbReference type="NCBI Taxonomy" id="1306861"/>
    <lineage>
        <taxon>Eukaryota</taxon>
        <taxon>Fungi</taxon>
        <taxon>Dikarya</taxon>
        <taxon>Ascomycota</taxon>
        <taxon>Pezizomycotina</taxon>
        <taxon>Sordariomycetes</taxon>
        <taxon>Hypocreomycetidae</taxon>
        <taxon>Glomerellales</taxon>
        <taxon>Glomerellaceae</taxon>
        <taxon>Colletotrichum</taxon>
        <taxon>Colletotrichum destructivum species complex</taxon>
    </lineage>
</organism>
<dbReference type="STRING" id="1306861.A0A4U6X2K8"/>
<keyword evidence="2" id="KW-1185">Reference proteome</keyword>
<evidence type="ECO:0000313" key="2">
    <source>
        <dbReference type="Proteomes" id="UP000310108"/>
    </source>
</evidence>
<accession>A0A4U6X2K8</accession>
<dbReference type="AlphaFoldDB" id="A0A4U6X2K8"/>
<reference evidence="1 2" key="1">
    <citation type="journal article" date="2019" name="PLoS ONE">
        <title>Comparative genome analysis indicates high evolutionary potential of pathogenicity genes in Colletotrichum tanaceti.</title>
        <authorList>
            <person name="Lelwala R.V."/>
            <person name="Korhonen P.K."/>
            <person name="Young N.D."/>
            <person name="Scott J.B."/>
            <person name="Ades P.A."/>
            <person name="Gasser R.B."/>
            <person name="Taylor P.W.J."/>
        </authorList>
    </citation>
    <scope>NUCLEOTIDE SEQUENCE [LARGE SCALE GENOMIC DNA]</scope>
    <source>
        <strain evidence="1">BRIP57314</strain>
    </source>
</reference>
<proteinExistence type="predicted"/>
<name>A0A4U6X2K8_9PEZI</name>
<sequence>MEHFVGPFQRSIADIIDAERLCEVAHFINRQGPPQRPLQRWATEQLPLADSRFRRRILKLDPSEQARR</sequence>
<evidence type="ECO:0000313" key="1">
    <source>
        <dbReference type="EMBL" id="TKW49611.1"/>
    </source>
</evidence>
<gene>
    <name evidence="1" type="ORF">CTA1_584</name>
</gene>